<feature type="transmembrane region" description="Helical" evidence="1">
    <location>
        <begin position="28"/>
        <end position="49"/>
    </location>
</feature>
<keyword evidence="1" id="KW-0472">Membrane</keyword>
<reference evidence="2" key="1">
    <citation type="submission" date="2022-03" db="EMBL/GenBank/DDBJ databases">
        <authorList>
            <person name="Tunstrom K."/>
        </authorList>
    </citation>
    <scope>NUCLEOTIDE SEQUENCE</scope>
</reference>
<keyword evidence="1" id="KW-1133">Transmembrane helix</keyword>
<organism evidence="2 3">
    <name type="scientific">Euphydryas editha</name>
    <name type="common">Edith's checkerspot</name>
    <dbReference type="NCBI Taxonomy" id="104508"/>
    <lineage>
        <taxon>Eukaryota</taxon>
        <taxon>Metazoa</taxon>
        <taxon>Ecdysozoa</taxon>
        <taxon>Arthropoda</taxon>
        <taxon>Hexapoda</taxon>
        <taxon>Insecta</taxon>
        <taxon>Pterygota</taxon>
        <taxon>Neoptera</taxon>
        <taxon>Endopterygota</taxon>
        <taxon>Lepidoptera</taxon>
        <taxon>Glossata</taxon>
        <taxon>Ditrysia</taxon>
        <taxon>Papilionoidea</taxon>
        <taxon>Nymphalidae</taxon>
        <taxon>Nymphalinae</taxon>
        <taxon>Euphydryas</taxon>
    </lineage>
</organism>
<evidence type="ECO:0000256" key="1">
    <source>
        <dbReference type="SAM" id="Phobius"/>
    </source>
</evidence>
<dbReference type="Proteomes" id="UP001153954">
    <property type="component" value="Unassembled WGS sequence"/>
</dbReference>
<proteinExistence type="predicted"/>
<keyword evidence="1" id="KW-0812">Transmembrane</keyword>
<accession>A0AAU9U785</accession>
<dbReference type="AlphaFoldDB" id="A0AAU9U785"/>
<comment type="caution">
    <text evidence="2">The sequence shown here is derived from an EMBL/GenBank/DDBJ whole genome shotgun (WGS) entry which is preliminary data.</text>
</comment>
<sequence length="73" mass="8035">MDQSTFMSPGRALMSEGMETKDRLVEEVVLLALFLVSTAGNSLALLVFCRRPGLRTISNRNVKNVFVGITFVS</sequence>
<evidence type="ECO:0000313" key="3">
    <source>
        <dbReference type="Proteomes" id="UP001153954"/>
    </source>
</evidence>
<gene>
    <name evidence="2" type="ORF">EEDITHA_LOCUS9238</name>
</gene>
<protein>
    <submittedName>
        <fullName evidence="2">Uncharacterized protein</fullName>
    </submittedName>
</protein>
<evidence type="ECO:0000313" key="2">
    <source>
        <dbReference type="EMBL" id="CAH2093585.1"/>
    </source>
</evidence>
<keyword evidence="3" id="KW-1185">Reference proteome</keyword>
<name>A0AAU9U785_EUPED</name>
<dbReference type="EMBL" id="CAKOGL010000013">
    <property type="protein sequence ID" value="CAH2093585.1"/>
    <property type="molecule type" value="Genomic_DNA"/>
</dbReference>